<evidence type="ECO:0000313" key="6">
    <source>
        <dbReference type="Proteomes" id="UP000248198"/>
    </source>
</evidence>
<dbReference type="PANTHER" id="PTHR43280">
    <property type="entry name" value="ARAC-FAMILY TRANSCRIPTIONAL REGULATOR"/>
    <property type="match status" value="1"/>
</dbReference>
<dbReference type="SMART" id="SM00342">
    <property type="entry name" value="HTH_ARAC"/>
    <property type="match status" value="1"/>
</dbReference>
<dbReference type="RefSeq" id="WP_110827402.1">
    <property type="nucleotide sequence ID" value="NZ_QKLU01000001.1"/>
</dbReference>
<dbReference type="Proteomes" id="UP000248198">
    <property type="component" value="Unassembled WGS sequence"/>
</dbReference>
<evidence type="ECO:0000256" key="1">
    <source>
        <dbReference type="ARBA" id="ARBA00023015"/>
    </source>
</evidence>
<protein>
    <submittedName>
        <fullName evidence="5">AraC-like DNA-binding protein</fullName>
    </submittedName>
</protein>
<evidence type="ECO:0000256" key="2">
    <source>
        <dbReference type="ARBA" id="ARBA00023125"/>
    </source>
</evidence>
<dbReference type="InterPro" id="IPR003313">
    <property type="entry name" value="AraC-bd"/>
</dbReference>
<dbReference type="Pfam" id="PF12833">
    <property type="entry name" value="HTH_18"/>
    <property type="match status" value="1"/>
</dbReference>
<feature type="domain" description="HTH araC/xylS-type" evidence="4">
    <location>
        <begin position="188"/>
        <end position="287"/>
    </location>
</feature>
<dbReference type="InterPro" id="IPR014710">
    <property type="entry name" value="RmlC-like_jellyroll"/>
</dbReference>
<dbReference type="InterPro" id="IPR018060">
    <property type="entry name" value="HTH_AraC"/>
</dbReference>
<sequence>MKVLPFTLPVASEHSIVVQEDILPEFYSYFHRHREFQITLIIKGAGTLIVGNYTQLFKPGDIYFIGKDQPHIFRSDHNESDKDFEQQVHAIHIFFDPKDNLSQLMGLPEMEFIRKFLLGIDYALQAPEAYTRLLSIFIKKIRNTEGLERLLLFIQLMNYCVTHVRDWKTLSIGLCGSAFTDAEGVRMNDVYHYTIDHYSETITLKTIASIACITPHSFCKYFKKHTRKTYLSFLNEIRVNEACKKIVSGDFVSIAEVAYSTGFNSIITFNRVFKKTTSMSPKDYIRKYKLNALDSAIKNLIYTVLMIFCF</sequence>
<dbReference type="Gene3D" id="2.60.120.10">
    <property type="entry name" value="Jelly Rolls"/>
    <property type="match status" value="1"/>
</dbReference>
<evidence type="ECO:0000259" key="4">
    <source>
        <dbReference type="PROSITE" id="PS01124"/>
    </source>
</evidence>
<keyword evidence="1" id="KW-0805">Transcription regulation</keyword>
<dbReference type="InterPro" id="IPR009057">
    <property type="entry name" value="Homeodomain-like_sf"/>
</dbReference>
<dbReference type="SUPFAM" id="SSF51215">
    <property type="entry name" value="Regulatory protein AraC"/>
    <property type="match status" value="1"/>
</dbReference>
<dbReference type="GO" id="GO:0003700">
    <property type="term" value="F:DNA-binding transcription factor activity"/>
    <property type="evidence" value="ECO:0007669"/>
    <property type="project" value="InterPro"/>
</dbReference>
<proteinExistence type="predicted"/>
<evidence type="ECO:0000313" key="5">
    <source>
        <dbReference type="EMBL" id="PYF77351.1"/>
    </source>
</evidence>
<dbReference type="Pfam" id="PF02311">
    <property type="entry name" value="AraC_binding"/>
    <property type="match status" value="1"/>
</dbReference>
<dbReference type="SUPFAM" id="SSF46689">
    <property type="entry name" value="Homeodomain-like"/>
    <property type="match status" value="2"/>
</dbReference>
<dbReference type="OrthoDB" id="9787988at2"/>
<comment type="caution">
    <text evidence="5">The sequence shown here is derived from an EMBL/GenBank/DDBJ whole genome shotgun (WGS) entry which is preliminary data.</text>
</comment>
<dbReference type="PANTHER" id="PTHR43280:SF2">
    <property type="entry name" value="HTH-TYPE TRANSCRIPTIONAL REGULATOR EXSA"/>
    <property type="match status" value="1"/>
</dbReference>
<name>A0A318UNP4_9SPHI</name>
<reference evidence="5 6" key="1">
    <citation type="submission" date="2018-06" db="EMBL/GenBank/DDBJ databases">
        <title>Genomic Encyclopedia of Archaeal and Bacterial Type Strains, Phase II (KMG-II): from individual species to whole genera.</title>
        <authorList>
            <person name="Goeker M."/>
        </authorList>
    </citation>
    <scope>NUCLEOTIDE SEQUENCE [LARGE SCALE GENOMIC DNA]</scope>
    <source>
        <strain evidence="5 6">DSM 27372</strain>
    </source>
</reference>
<gene>
    <name evidence="5" type="ORF">B0O44_101832</name>
</gene>
<dbReference type="Gene3D" id="1.10.10.60">
    <property type="entry name" value="Homeodomain-like"/>
    <property type="match status" value="2"/>
</dbReference>
<keyword evidence="6" id="KW-1185">Reference proteome</keyword>
<keyword evidence="3" id="KW-0804">Transcription</keyword>
<dbReference type="PROSITE" id="PS00041">
    <property type="entry name" value="HTH_ARAC_FAMILY_1"/>
    <property type="match status" value="1"/>
</dbReference>
<dbReference type="GO" id="GO:0043565">
    <property type="term" value="F:sequence-specific DNA binding"/>
    <property type="evidence" value="ECO:0007669"/>
    <property type="project" value="InterPro"/>
</dbReference>
<accession>A0A318UNP4</accession>
<dbReference type="PROSITE" id="PS01124">
    <property type="entry name" value="HTH_ARAC_FAMILY_2"/>
    <property type="match status" value="1"/>
</dbReference>
<keyword evidence="2 5" id="KW-0238">DNA-binding</keyword>
<dbReference type="EMBL" id="QKLU01000001">
    <property type="protein sequence ID" value="PYF77351.1"/>
    <property type="molecule type" value="Genomic_DNA"/>
</dbReference>
<dbReference type="InterPro" id="IPR018062">
    <property type="entry name" value="HTH_AraC-typ_CS"/>
</dbReference>
<dbReference type="AlphaFoldDB" id="A0A318UNP4"/>
<organism evidence="5 6">
    <name type="scientific">Pedobacter nutrimenti</name>
    <dbReference type="NCBI Taxonomy" id="1241337"/>
    <lineage>
        <taxon>Bacteria</taxon>
        <taxon>Pseudomonadati</taxon>
        <taxon>Bacteroidota</taxon>
        <taxon>Sphingobacteriia</taxon>
        <taxon>Sphingobacteriales</taxon>
        <taxon>Sphingobacteriaceae</taxon>
        <taxon>Pedobacter</taxon>
    </lineage>
</organism>
<evidence type="ECO:0000256" key="3">
    <source>
        <dbReference type="ARBA" id="ARBA00023163"/>
    </source>
</evidence>
<dbReference type="InterPro" id="IPR037923">
    <property type="entry name" value="HTH-like"/>
</dbReference>